<evidence type="ECO:0000313" key="2">
    <source>
        <dbReference type="EMBL" id="PSK92077.1"/>
    </source>
</evidence>
<name>A0A2P8D4D5_9BACT</name>
<protein>
    <submittedName>
        <fullName evidence="2">Uncharacterized protein</fullName>
    </submittedName>
</protein>
<reference evidence="2 3" key="1">
    <citation type="submission" date="2018-03" db="EMBL/GenBank/DDBJ databases">
        <title>Genomic Encyclopedia of Type Strains, Phase III (KMG-III): the genomes of soil and plant-associated and newly described type strains.</title>
        <authorList>
            <person name="Whitman W."/>
        </authorList>
    </citation>
    <scope>NUCLEOTIDE SEQUENCE [LARGE SCALE GENOMIC DNA]</scope>
    <source>
        <strain evidence="2 3">CGMCC 1.12700</strain>
    </source>
</reference>
<dbReference type="InterPro" id="IPR011990">
    <property type="entry name" value="TPR-like_helical_dom_sf"/>
</dbReference>
<keyword evidence="3" id="KW-1185">Reference proteome</keyword>
<sequence>MNRLLLAVVLLASGFLLGFKVTWWLGWLPMFIAVLMVVAHFMIGPITLMQRYVEEGNVEGAQQLIKRVKYPNLLYKPIRSAYYMLKANFSTMNEDLDAAEAELRKGLESGVGDKDFQGTALLQLGSIAYRKGNMKEAYEQLRKAVQAGLPDPDSNATAFLQLASICLQRRDYKGSKFYYAKAKAAKPKNEQIVEQLNEMKKYMARIPG</sequence>
<dbReference type="Proteomes" id="UP000240572">
    <property type="component" value="Unassembled WGS sequence"/>
</dbReference>
<proteinExistence type="predicted"/>
<accession>A0A2P8D4D5</accession>
<evidence type="ECO:0000256" key="1">
    <source>
        <dbReference type="SAM" id="Phobius"/>
    </source>
</evidence>
<keyword evidence="1" id="KW-1133">Transmembrane helix</keyword>
<gene>
    <name evidence="2" type="ORF">B0I18_104174</name>
</gene>
<comment type="caution">
    <text evidence="2">The sequence shown here is derived from an EMBL/GenBank/DDBJ whole genome shotgun (WGS) entry which is preliminary data.</text>
</comment>
<evidence type="ECO:0000313" key="3">
    <source>
        <dbReference type="Proteomes" id="UP000240572"/>
    </source>
</evidence>
<dbReference type="SUPFAM" id="SSF48452">
    <property type="entry name" value="TPR-like"/>
    <property type="match status" value="1"/>
</dbReference>
<dbReference type="Gene3D" id="1.25.40.10">
    <property type="entry name" value="Tetratricopeptide repeat domain"/>
    <property type="match status" value="1"/>
</dbReference>
<keyword evidence="1" id="KW-0472">Membrane</keyword>
<organism evidence="2 3">
    <name type="scientific">Taibaiella chishuiensis</name>
    <dbReference type="NCBI Taxonomy" id="1434707"/>
    <lineage>
        <taxon>Bacteria</taxon>
        <taxon>Pseudomonadati</taxon>
        <taxon>Bacteroidota</taxon>
        <taxon>Chitinophagia</taxon>
        <taxon>Chitinophagales</taxon>
        <taxon>Chitinophagaceae</taxon>
        <taxon>Taibaiella</taxon>
    </lineage>
</organism>
<keyword evidence="1" id="KW-0812">Transmembrane</keyword>
<dbReference type="AlphaFoldDB" id="A0A2P8D4D5"/>
<feature type="transmembrane region" description="Helical" evidence="1">
    <location>
        <begin position="28"/>
        <end position="48"/>
    </location>
</feature>
<dbReference type="EMBL" id="PYGD01000004">
    <property type="protein sequence ID" value="PSK92077.1"/>
    <property type="molecule type" value="Genomic_DNA"/>
</dbReference>